<keyword evidence="4" id="KW-0378">Hydrolase</keyword>
<organism evidence="9 10">
    <name type="scientific">Anaeramoeba flamelloides</name>
    <dbReference type="NCBI Taxonomy" id="1746091"/>
    <lineage>
        <taxon>Eukaryota</taxon>
        <taxon>Metamonada</taxon>
        <taxon>Anaeramoebidae</taxon>
        <taxon>Anaeramoeba</taxon>
    </lineage>
</organism>
<keyword evidence="3" id="KW-0479">Metal-binding</keyword>
<dbReference type="SUPFAM" id="SSF51556">
    <property type="entry name" value="Metallo-dependent hydrolases"/>
    <property type="match status" value="1"/>
</dbReference>
<name>A0ABQ8XQ21_9EUKA</name>
<dbReference type="EMBL" id="JAOAOG010000276">
    <property type="protein sequence ID" value="KAJ6233459.1"/>
    <property type="molecule type" value="Genomic_DNA"/>
</dbReference>
<reference evidence="9" key="1">
    <citation type="submission" date="2022-08" db="EMBL/GenBank/DDBJ databases">
        <title>Novel sulfate-reducing endosymbionts in the free-living metamonad Anaeramoeba.</title>
        <authorList>
            <person name="Jerlstrom-Hultqvist J."/>
            <person name="Cepicka I."/>
            <person name="Gallot-Lavallee L."/>
            <person name="Salas-Leiva D."/>
            <person name="Curtis B.A."/>
            <person name="Zahonova K."/>
            <person name="Pipaliya S."/>
            <person name="Dacks J."/>
            <person name="Roger A.J."/>
        </authorList>
    </citation>
    <scope>NUCLEOTIDE SEQUENCE</scope>
    <source>
        <strain evidence="9">Schooner1</strain>
    </source>
</reference>
<evidence type="ECO:0000256" key="3">
    <source>
        <dbReference type="ARBA" id="ARBA00022723"/>
    </source>
</evidence>
<keyword evidence="6" id="KW-0546">Nucleotide metabolism</keyword>
<dbReference type="InterPro" id="IPR006330">
    <property type="entry name" value="Ado/ade_deaminase"/>
</dbReference>
<dbReference type="InterPro" id="IPR032466">
    <property type="entry name" value="Metal_Hydrolase"/>
</dbReference>
<accession>A0ABQ8XQ21</accession>
<evidence type="ECO:0000259" key="8">
    <source>
        <dbReference type="Pfam" id="PF00962"/>
    </source>
</evidence>
<dbReference type="PANTHER" id="PTHR11409:SF42">
    <property type="entry name" value="ADENOSINE DEAMINASE-LIKE PROTEIN"/>
    <property type="match status" value="1"/>
</dbReference>
<dbReference type="Pfam" id="PF00962">
    <property type="entry name" value="A_deaminase"/>
    <property type="match status" value="1"/>
</dbReference>
<dbReference type="Gene3D" id="3.20.20.140">
    <property type="entry name" value="Metal-dependent hydrolases"/>
    <property type="match status" value="1"/>
</dbReference>
<dbReference type="PANTHER" id="PTHR11409">
    <property type="entry name" value="ADENOSINE DEAMINASE"/>
    <property type="match status" value="1"/>
</dbReference>
<evidence type="ECO:0000256" key="2">
    <source>
        <dbReference type="ARBA" id="ARBA00006676"/>
    </source>
</evidence>
<comment type="similarity">
    <text evidence="2">Belongs to the metallo-dependent hydrolases superfamily. Adenosine and AMP deaminases family.</text>
</comment>
<evidence type="ECO:0000256" key="4">
    <source>
        <dbReference type="ARBA" id="ARBA00022801"/>
    </source>
</evidence>
<dbReference type="InterPro" id="IPR001365">
    <property type="entry name" value="A_deaminase_dom"/>
</dbReference>
<comment type="caution">
    <text evidence="9">The sequence shown here is derived from an EMBL/GenBank/DDBJ whole genome shotgun (WGS) entry which is preliminary data.</text>
</comment>
<keyword evidence="5" id="KW-0862">Zinc</keyword>
<sequence length="325" mass="37423">MSILPIKKEILNYYKSIPKCELHAHLNGSIRESTLRSLLKANGTTISGHIFDSYHNRTLSECFTLFDLIHKVTNSTEVISKITREMVEDFSAENCKHLEIRTTPRSLRDCTSEEYVDLIINEIQNSHAVKSKQMNVSLVLSINRGSHDLNDAFRVVEIATKKRIVSGIDFSGNPFKGKFADFLPAFQLARKKNLKTTLHFAEKMDPQESMKMLDFVPDRIGHANYLNQEIRERLLEMKIPLEICLSSNVATESVKSYQLHHLSCWVKNDYPVVICTDDLGIFRTSLSKEYAFAEQYTKIPRKLLTQIAKKSFQYKFPKLVLPKLY</sequence>
<protein>
    <submittedName>
        <fullName evidence="9">Adenosine deaminase-like protein</fullName>
    </submittedName>
</protein>
<evidence type="ECO:0000256" key="7">
    <source>
        <dbReference type="ARBA" id="ARBA00048787"/>
    </source>
</evidence>
<evidence type="ECO:0000256" key="5">
    <source>
        <dbReference type="ARBA" id="ARBA00022833"/>
    </source>
</evidence>
<evidence type="ECO:0000313" key="9">
    <source>
        <dbReference type="EMBL" id="KAJ6233459.1"/>
    </source>
</evidence>
<evidence type="ECO:0000313" key="10">
    <source>
        <dbReference type="Proteomes" id="UP001150062"/>
    </source>
</evidence>
<dbReference type="Proteomes" id="UP001150062">
    <property type="component" value="Unassembled WGS sequence"/>
</dbReference>
<gene>
    <name evidence="9" type="ORF">M0813_29764</name>
</gene>
<keyword evidence="10" id="KW-1185">Reference proteome</keyword>
<comment type="cofactor">
    <cofactor evidence="1">
        <name>Zn(2+)</name>
        <dbReference type="ChEBI" id="CHEBI:29105"/>
    </cofactor>
</comment>
<evidence type="ECO:0000256" key="1">
    <source>
        <dbReference type="ARBA" id="ARBA00001947"/>
    </source>
</evidence>
<evidence type="ECO:0000256" key="6">
    <source>
        <dbReference type="ARBA" id="ARBA00023080"/>
    </source>
</evidence>
<feature type="domain" description="Adenosine deaminase" evidence="8">
    <location>
        <begin position="18"/>
        <end position="313"/>
    </location>
</feature>
<proteinExistence type="inferred from homology"/>
<comment type="catalytic activity">
    <reaction evidence="7">
        <text>N(6)-methyl-AMP + H2O + H(+) = IMP + methylamine</text>
        <dbReference type="Rhea" id="RHEA:16001"/>
        <dbReference type="ChEBI" id="CHEBI:15377"/>
        <dbReference type="ChEBI" id="CHEBI:15378"/>
        <dbReference type="ChEBI" id="CHEBI:58053"/>
        <dbReference type="ChEBI" id="CHEBI:59338"/>
        <dbReference type="ChEBI" id="CHEBI:144842"/>
    </reaction>
    <physiologicalReaction direction="left-to-right" evidence="7">
        <dbReference type="Rhea" id="RHEA:16002"/>
    </physiologicalReaction>
</comment>